<dbReference type="InterPro" id="IPR000369">
    <property type="entry name" value="K_chnl_KCNE"/>
</dbReference>
<dbReference type="GO" id="GO:0005249">
    <property type="term" value="F:voltage-gated potassium channel activity"/>
    <property type="evidence" value="ECO:0007669"/>
    <property type="project" value="InterPro"/>
</dbReference>
<keyword evidence="3 7" id="KW-0812">Transmembrane</keyword>
<evidence type="ECO:0000256" key="4">
    <source>
        <dbReference type="ARBA" id="ARBA00022989"/>
    </source>
</evidence>
<feature type="compositionally biased region" description="Low complexity" evidence="6">
    <location>
        <begin position="272"/>
        <end position="286"/>
    </location>
</feature>
<gene>
    <name evidence="8" type="ORF">NDU88_001398</name>
</gene>
<evidence type="ECO:0000256" key="3">
    <source>
        <dbReference type="ARBA" id="ARBA00022692"/>
    </source>
</evidence>
<accession>A0AAV7NIX2</accession>
<feature type="compositionally biased region" description="Basic and acidic residues" evidence="6">
    <location>
        <begin position="236"/>
        <end position="271"/>
    </location>
</feature>
<comment type="subcellular location">
    <subcellularLocation>
        <location evidence="1">Membrane</location>
        <topology evidence="1">Single-pass membrane protein</topology>
    </subcellularLocation>
</comment>
<keyword evidence="9" id="KW-1185">Reference proteome</keyword>
<evidence type="ECO:0000256" key="1">
    <source>
        <dbReference type="ARBA" id="ARBA00004167"/>
    </source>
</evidence>
<dbReference type="AlphaFoldDB" id="A0AAV7NIX2"/>
<sequence length="311" mass="35115">MRGLSPLCDENVSLATEENYWRENPGAGVLKLSYIFFRTLFFFSAQLNTRSAFKPSVLKVRFVVNRLCKQLLSTVKCWECFIFWCCPSGLRGPSSNKFLAVPVVTLPETLHRRHSYRRSSVLPTRNCDTTTTKMGEVNVTFVTTLGARNVSYSTILTSNSTAPAGSDETSAAWYIFTVIGFFGIVMFSLMVSNLLVNKAAEEADPYFQYIEKQTKKKETIKKLATNKFLGFANKSKEDHSKINKDEDKMCSGEVEKQHEEGPKKQQEEGSKEQQGVQPQVQQGGPNEEQHKELPQEQVVDQDSLFMVATKC</sequence>
<organism evidence="8 9">
    <name type="scientific">Pleurodeles waltl</name>
    <name type="common">Iberian ribbed newt</name>
    <dbReference type="NCBI Taxonomy" id="8319"/>
    <lineage>
        <taxon>Eukaryota</taxon>
        <taxon>Metazoa</taxon>
        <taxon>Chordata</taxon>
        <taxon>Craniata</taxon>
        <taxon>Vertebrata</taxon>
        <taxon>Euteleostomi</taxon>
        <taxon>Amphibia</taxon>
        <taxon>Batrachia</taxon>
        <taxon>Caudata</taxon>
        <taxon>Salamandroidea</taxon>
        <taxon>Salamandridae</taxon>
        <taxon>Pleurodelinae</taxon>
        <taxon>Pleurodeles</taxon>
    </lineage>
</organism>
<evidence type="ECO:0000313" key="8">
    <source>
        <dbReference type="EMBL" id="KAJ1113143.1"/>
    </source>
</evidence>
<evidence type="ECO:0000256" key="2">
    <source>
        <dbReference type="ARBA" id="ARBA00005688"/>
    </source>
</evidence>
<evidence type="ECO:0000256" key="6">
    <source>
        <dbReference type="SAM" id="MobiDB-lite"/>
    </source>
</evidence>
<comment type="caution">
    <text evidence="8">The sequence shown here is derived from an EMBL/GenBank/DDBJ whole genome shotgun (WGS) entry which is preliminary data.</text>
</comment>
<comment type="similarity">
    <text evidence="2">Belongs to the potassium channel KCNE family.</text>
</comment>
<keyword evidence="5 7" id="KW-0472">Membrane</keyword>
<dbReference type="EMBL" id="JANPWB010000012">
    <property type="protein sequence ID" value="KAJ1113143.1"/>
    <property type="molecule type" value="Genomic_DNA"/>
</dbReference>
<evidence type="ECO:0000313" key="9">
    <source>
        <dbReference type="Proteomes" id="UP001066276"/>
    </source>
</evidence>
<evidence type="ECO:0000256" key="5">
    <source>
        <dbReference type="ARBA" id="ARBA00023136"/>
    </source>
</evidence>
<dbReference type="GO" id="GO:0016020">
    <property type="term" value="C:membrane"/>
    <property type="evidence" value="ECO:0007669"/>
    <property type="project" value="UniProtKB-SubCell"/>
</dbReference>
<evidence type="ECO:0000256" key="7">
    <source>
        <dbReference type="SAM" id="Phobius"/>
    </source>
</evidence>
<feature type="region of interest" description="Disordered" evidence="6">
    <location>
        <begin position="236"/>
        <end position="311"/>
    </location>
</feature>
<feature type="transmembrane region" description="Helical" evidence="7">
    <location>
        <begin position="171"/>
        <end position="196"/>
    </location>
</feature>
<protein>
    <submittedName>
        <fullName evidence="8">Uncharacterized protein</fullName>
    </submittedName>
</protein>
<keyword evidence="4 7" id="KW-1133">Transmembrane helix</keyword>
<dbReference type="Pfam" id="PF02060">
    <property type="entry name" value="ISK_Channel"/>
    <property type="match status" value="1"/>
</dbReference>
<dbReference type="Proteomes" id="UP001066276">
    <property type="component" value="Chromosome 8"/>
</dbReference>
<proteinExistence type="inferred from homology"/>
<name>A0AAV7NIX2_PLEWA</name>
<reference evidence="8" key="1">
    <citation type="journal article" date="2022" name="bioRxiv">
        <title>Sequencing and chromosome-scale assembly of the giantPleurodeles waltlgenome.</title>
        <authorList>
            <person name="Brown T."/>
            <person name="Elewa A."/>
            <person name="Iarovenko S."/>
            <person name="Subramanian E."/>
            <person name="Araus A.J."/>
            <person name="Petzold A."/>
            <person name="Susuki M."/>
            <person name="Suzuki K.-i.T."/>
            <person name="Hayashi T."/>
            <person name="Toyoda A."/>
            <person name="Oliveira C."/>
            <person name="Osipova E."/>
            <person name="Leigh N.D."/>
            <person name="Simon A."/>
            <person name="Yun M.H."/>
        </authorList>
    </citation>
    <scope>NUCLEOTIDE SEQUENCE</scope>
    <source>
        <strain evidence="8">20211129_DDA</strain>
        <tissue evidence="8">Liver</tissue>
    </source>
</reference>